<dbReference type="AlphaFoldDB" id="A0A9R1X9M1"/>
<sequence length="323" mass="37064">MFIKLLTSSSPYGIRDVFENENRTSLELKNLVNLDLEAENRIKIIDLENLKKADLIQKFKAKWISDGDENSSFFHNSLRIKNLRTCMKGLMINVMGYRCRVYQEQSFFMRTVLSYLLSLIIIFRGFLMLTGYGWKVLLSLKRYKKNAIWNCGNERASGLDGFTFKFIELYCPIMQDDIMRGSNSSFITLIPKVKDPLSLSDYQPICLIGCVYKIIAKTLASRLKRVIDYVVDEVHPTKNLDSMMSQMGFGDKWRFWIKECLSSSHASVLLNGSTTKCTTRVPDEFRVGHIGVKNMIFRRIHVSLGVQTSQATRELLGIGSLKA</sequence>
<keyword evidence="1" id="KW-1133">Transmembrane helix</keyword>
<keyword evidence="3" id="KW-1185">Reference proteome</keyword>
<dbReference type="EMBL" id="NBSK02000005">
    <property type="protein sequence ID" value="KAJ0202519.1"/>
    <property type="molecule type" value="Genomic_DNA"/>
</dbReference>
<evidence type="ECO:0008006" key="4">
    <source>
        <dbReference type="Google" id="ProtNLM"/>
    </source>
</evidence>
<comment type="caution">
    <text evidence="2">The sequence shown here is derived from an EMBL/GenBank/DDBJ whole genome shotgun (WGS) entry which is preliminary data.</text>
</comment>
<protein>
    <recommendedName>
        <fullName evidence="4">RNA-directed DNA polymerase, eukaryota, reverse transcriptase zinc-binding domain protein</fullName>
    </recommendedName>
</protein>
<proteinExistence type="predicted"/>
<evidence type="ECO:0000256" key="1">
    <source>
        <dbReference type="SAM" id="Phobius"/>
    </source>
</evidence>
<keyword evidence="1" id="KW-0812">Transmembrane</keyword>
<evidence type="ECO:0000313" key="3">
    <source>
        <dbReference type="Proteomes" id="UP000235145"/>
    </source>
</evidence>
<dbReference type="InterPro" id="IPR052343">
    <property type="entry name" value="Retrotransposon-Effector_Assoc"/>
</dbReference>
<organism evidence="2 3">
    <name type="scientific">Lactuca sativa</name>
    <name type="common">Garden lettuce</name>
    <dbReference type="NCBI Taxonomy" id="4236"/>
    <lineage>
        <taxon>Eukaryota</taxon>
        <taxon>Viridiplantae</taxon>
        <taxon>Streptophyta</taxon>
        <taxon>Embryophyta</taxon>
        <taxon>Tracheophyta</taxon>
        <taxon>Spermatophyta</taxon>
        <taxon>Magnoliopsida</taxon>
        <taxon>eudicotyledons</taxon>
        <taxon>Gunneridae</taxon>
        <taxon>Pentapetalae</taxon>
        <taxon>asterids</taxon>
        <taxon>campanulids</taxon>
        <taxon>Asterales</taxon>
        <taxon>Asteraceae</taxon>
        <taxon>Cichorioideae</taxon>
        <taxon>Cichorieae</taxon>
        <taxon>Lactucinae</taxon>
        <taxon>Lactuca</taxon>
    </lineage>
</organism>
<evidence type="ECO:0000313" key="2">
    <source>
        <dbReference type="EMBL" id="KAJ0202519.1"/>
    </source>
</evidence>
<dbReference type="PANTHER" id="PTHR46890">
    <property type="entry name" value="NON-LTR RETROLELEMENT REVERSE TRANSCRIPTASE-LIKE PROTEIN-RELATED"/>
    <property type="match status" value="1"/>
</dbReference>
<gene>
    <name evidence="2" type="ORF">LSAT_V11C500291960</name>
</gene>
<dbReference type="Proteomes" id="UP000235145">
    <property type="component" value="Unassembled WGS sequence"/>
</dbReference>
<accession>A0A9R1X9M1</accession>
<name>A0A9R1X9M1_LACSA</name>
<keyword evidence="1" id="KW-0472">Membrane</keyword>
<dbReference type="PANTHER" id="PTHR46890:SF50">
    <property type="entry name" value="RNA-DIRECTED DNA POLYMERASE, EUKARYOTA, REVERSE TRANSCRIPTASE ZINC-BINDING DOMAIN PROTEIN-RELATED"/>
    <property type="match status" value="1"/>
</dbReference>
<feature type="transmembrane region" description="Helical" evidence="1">
    <location>
        <begin position="112"/>
        <end position="134"/>
    </location>
</feature>
<reference evidence="2 3" key="1">
    <citation type="journal article" date="2017" name="Nat. Commun.">
        <title>Genome assembly with in vitro proximity ligation data and whole-genome triplication in lettuce.</title>
        <authorList>
            <person name="Reyes-Chin-Wo S."/>
            <person name="Wang Z."/>
            <person name="Yang X."/>
            <person name="Kozik A."/>
            <person name="Arikit S."/>
            <person name="Song C."/>
            <person name="Xia L."/>
            <person name="Froenicke L."/>
            <person name="Lavelle D.O."/>
            <person name="Truco M.J."/>
            <person name="Xia R."/>
            <person name="Zhu S."/>
            <person name="Xu C."/>
            <person name="Xu H."/>
            <person name="Xu X."/>
            <person name="Cox K."/>
            <person name="Korf I."/>
            <person name="Meyers B.C."/>
            <person name="Michelmore R.W."/>
        </authorList>
    </citation>
    <scope>NUCLEOTIDE SEQUENCE [LARGE SCALE GENOMIC DNA]</scope>
    <source>
        <strain evidence="3">cv. Salinas</strain>
        <tissue evidence="2">Seedlings</tissue>
    </source>
</reference>